<evidence type="ECO:0000313" key="3">
    <source>
        <dbReference type="Proteomes" id="UP000177798"/>
    </source>
</evidence>
<proteinExistence type="predicted"/>
<evidence type="ECO:0000313" key="2">
    <source>
        <dbReference type="EMBL" id="APA13354.1"/>
    </source>
</evidence>
<reference evidence="3" key="1">
    <citation type="journal article" date="2017" name="Genome Biol. Evol.">
        <title>The complete genome sequence of the phytopathogenic fungus Sclerotinia sclerotiorum reveals insights into the genome architecture of broad host range pathogens.</title>
        <authorList>
            <person name="Derbyshire M."/>
            <person name="Denton-Giles M."/>
            <person name="Hegedus D."/>
            <person name="Seifbarghy S."/>
            <person name="Rollins J."/>
            <person name="van Kan J."/>
            <person name="Seidl M.F."/>
            <person name="Faino L."/>
            <person name="Mbengue M."/>
            <person name="Navaud O."/>
            <person name="Raffaele S."/>
            <person name="Hammond-Kosack K."/>
            <person name="Heard S."/>
            <person name="Oliver R."/>
        </authorList>
    </citation>
    <scope>NUCLEOTIDE SEQUENCE [LARGE SCALE GENOMIC DNA]</scope>
    <source>
        <strain evidence="3">ATCC 18683 / 1980 / Ss-1</strain>
    </source>
</reference>
<protein>
    <submittedName>
        <fullName evidence="2">Uncharacterized protein</fullName>
    </submittedName>
</protein>
<dbReference type="VEuPathDB" id="FungiDB:sscle_11g081240"/>
<dbReference type="Proteomes" id="UP000177798">
    <property type="component" value="Chromosome 11"/>
</dbReference>
<sequence length="448" mass="50643">MDDPMCPSKDSSVLSKTANWISKPASSDFLPKNCITDLPVVIRWTSNGSAHFIGADHHQLRMNIQLGTDEKPELLFWFSISVSVSAHPESSHIRKKSLYFVVKGSLIDRNTDNKCLSLDYSQSKYCFDTYASIRNAGIMADESSLCCTLFTLRDHGTVFMPPCQNCSFTPRSDNVLDLLKEIQSLSQAKRFRVFISSGGAVLSSVWKTIDKRCQGTFTDDFTTQKNVYKDDMVCDKWNNFNPVVKQKKPAKHQNTLHSKEHNSESLPPYTKGCQSAGMKRKDSDRLDDSSGVCGENDELDQRFIETESEEEVETERPRKHTKISSDKMPSGVHKTVTNPHHESNKSYADRQNPQVQFAEPCSEVLNALEESYLEKQLAAFMCWILEIDSHLEKACEQVFSDLGGAVSCGDMTEFNEIKSRCMAEIYYKPKVDQQQRLLGNWKLGSNSS</sequence>
<organism evidence="2 3">
    <name type="scientific">Sclerotinia sclerotiorum (strain ATCC 18683 / 1980 / Ss-1)</name>
    <name type="common">White mold</name>
    <name type="synonym">Whetzelinia sclerotiorum</name>
    <dbReference type="NCBI Taxonomy" id="665079"/>
    <lineage>
        <taxon>Eukaryota</taxon>
        <taxon>Fungi</taxon>
        <taxon>Dikarya</taxon>
        <taxon>Ascomycota</taxon>
        <taxon>Pezizomycotina</taxon>
        <taxon>Leotiomycetes</taxon>
        <taxon>Helotiales</taxon>
        <taxon>Sclerotiniaceae</taxon>
        <taxon>Sclerotinia</taxon>
    </lineage>
</organism>
<name>A0A1D9QEG7_SCLS1</name>
<accession>A0A1D9QEG7</accession>
<feature type="region of interest" description="Disordered" evidence="1">
    <location>
        <begin position="245"/>
        <end position="347"/>
    </location>
</feature>
<dbReference type="OrthoDB" id="3490906at2759"/>
<feature type="compositionally biased region" description="Basic and acidic residues" evidence="1">
    <location>
        <begin position="279"/>
        <end position="288"/>
    </location>
</feature>
<gene>
    <name evidence="2" type="ORF">sscle_11g081240</name>
</gene>
<evidence type="ECO:0000256" key="1">
    <source>
        <dbReference type="SAM" id="MobiDB-lite"/>
    </source>
</evidence>
<dbReference type="EMBL" id="CP017824">
    <property type="protein sequence ID" value="APA13354.1"/>
    <property type="molecule type" value="Genomic_DNA"/>
</dbReference>
<dbReference type="AlphaFoldDB" id="A0A1D9QEG7"/>